<sequence>MIRLFSNTMHFNVVDPPLLSERLPPLNLRTIKQSIIGRSSELLRRLEYIHDELLFVIDPPLYRHLNNLQILPQIYGV</sequence>
<evidence type="ECO:0000313" key="1">
    <source>
        <dbReference type="Proteomes" id="UP000050741"/>
    </source>
</evidence>
<reference evidence="1" key="1">
    <citation type="submission" date="2013-12" db="EMBL/GenBank/DDBJ databases">
        <authorList>
            <person name="Aslett M."/>
        </authorList>
    </citation>
    <scope>NUCLEOTIDE SEQUENCE [LARGE SCALE GENOMIC DNA]</scope>
    <source>
        <strain evidence="1">Lindley</strain>
    </source>
</reference>
<dbReference type="InterPro" id="IPR035969">
    <property type="entry name" value="Rab-GAP_TBC_sf"/>
</dbReference>
<accession>A0A183BLC3</accession>
<dbReference type="AlphaFoldDB" id="A0A183BLC3"/>
<name>A0A183BLC3_GLOPA</name>
<reference evidence="2" key="3">
    <citation type="submission" date="2016-06" db="UniProtKB">
        <authorList>
            <consortium name="WormBaseParasite"/>
        </authorList>
    </citation>
    <scope>IDENTIFICATION</scope>
</reference>
<proteinExistence type="predicted"/>
<dbReference type="Proteomes" id="UP000050741">
    <property type="component" value="Unassembled WGS sequence"/>
</dbReference>
<reference evidence="1" key="2">
    <citation type="submission" date="2014-05" db="EMBL/GenBank/DDBJ databases">
        <title>The genome and life-stage specific transcriptomes of Globodera pallida elucidate key aspects of plant parasitism by a cyst nematode.</title>
        <authorList>
            <person name="Cotton J.A."/>
            <person name="Lilley C.J."/>
            <person name="Jones L.M."/>
            <person name="Kikuchi T."/>
            <person name="Reid A.J."/>
            <person name="Thorpe P."/>
            <person name="Tsai I.J."/>
            <person name="Beasley H."/>
            <person name="Blok V."/>
            <person name="Cock P.J.A."/>
            <person name="Van den Akker S.E."/>
            <person name="Holroyd N."/>
            <person name="Hunt M."/>
            <person name="Mantelin S."/>
            <person name="Naghra H."/>
            <person name="Pain A."/>
            <person name="Palomares-Rius J.E."/>
            <person name="Zarowiecki M."/>
            <person name="Berriman M."/>
            <person name="Jones J.T."/>
            <person name="Urwin P.E."/>
        </authorList>
    </citation>
    <scope>NUCLEOTIDE SEQUENCE [LARGE SCALE GENOMIC DNA]</scope>
    <source>
        <strain evidence="1">Lindley</strain>
    </source>
</reference>
<dbReference type="SUPFAM" id="SSF47923">
    <property type="entry name" value="Ypt/Rab-GAP domain of gyp1p"/>
    <property type="match status" value="1"/>
</dbReference>
<evidence type="ECO:0000313" key="2">
    <source>
        <dbReference type="WBParaSite" id="GPLIN_000140800"/>
    </source>
</evidence>
<keyword evidence="1" id="KW-1185">Reference proteome</keyword>
<dbReference type="WBParaSite" id="GPLIN_000140800">
    <property type="protein sequence ID" value="GPLIN_000140800"/>
    <property type="gene ID" value="GPLIN_000140800"/>
</dbReference>
<organism evidence="1 2">
    <name type="scientific">Globodera pallida</name>
    <name type="common">Potato cyst nematode worm</name>
    <name type="synonym">Heterodera pallida</name>
    <dbReference type="NCBI Taxonomy" id="36090"/>
    <lineage>
        <taxon>Eukaryota</taxon>
        <taxon>Metazoa</taxon>
        <taxon>Ecdysozoa</taxon>
        <taxon>Nematoda</taxon>
        <taxon>Chromadorea</taxon>
        <taxon>Rhabditida</taxon>
        <taxon>Tylenchina</taxon>
        <taxon>Tylenchomorpha</taxon>
        <taxon>Tylenchoidea</taxon>
        <taxon>Heteroderidae</taxon>
        <taxon>Heteroderinae</taxon>
        <taxon>Globodera</taxon>
    </lineage>
</organism>
<protein>
    <submittedName>
        <fullName evidence="2">Uncharacterized protein</fullName>
    </submittedName>
</protein>